<keyword evidence="2" id="KW-1185">Reference proteome</keyword>
<dbReference type="AlphaFoldDB" id="A0AAV4M7Z0"/>
<gene>
    <name evidence="1" type="ORF">CEXT_686951</name>
</gene>
<evidence type="ECO:0000313" key="1">
    <source>
        <dbReference type="EMBL" id="GIX68572.1"/>
    </source>
</evidence>
<accession>A0AAV4M7Z0</accession>
<sequence length="90" mass="10994">MFICSDEHLLQRQPMLNRRKMPQVRKKKKEMIMQFESKERNRSDQDPFDTNPETKKEILFLSQKRRVSHRVIYFPLKLFTPTCISMQTAY</sequence>
<organism evidence="1 2">
    <name type="scientific">Caerostris extrusa</name>
    <name type="common">Bark spider</name>
    <name type="synonym">Caerostris bankana</name>
    <dbReference type="NCBI Taxonomy" id="172846"/>
    <lineage>
        <taxon>Eukaryota</taxon>
        <taxon>Metazoa</taxon>
        <taxon>Ecdysozoa</taxon>
        <taxon>Arthropoda</taxon>
        <taxon>Chelicerata</taxon>
        <taxon>Arachnida</taxon>
        <taxon>Araneae</taxon>
        <taxon>Araneomorphae</taxon>
        <taxon>Entelegynae</taxon>
        <taxon>Araneoidea</taxon>
        <taxon>Araneidae</taxon>
        <taxon>Caerostris</taxon>
    </lineage>
</organism>
<proteinExistence type="predicted"/>
<name>A0AAV4M7Z0_CAEEX</name>
<comment type="caution">
    <text evidence="1">The sequence shown here is derived from an EMBL/GenBank/DDBJ whole genome shotgun (WGS) entry which is preliminary data.</text>
</comment>
<evidence type="ECO:0008006" key="3">
    <source>
        <dbReference type="Google" id="ProtNLM"/>
    </source>
</evidence>
<dbReference type="Proteomes" id="UP001054945">
    <property type="component" value="Unassembled WGS sequence"/>
</dbReference>
<reference evidence="1 2" key="1">
    <citation type="submission" date="2021-06" db="EMBL/GenBank/DDBJ databases">
        <title>Caerostris extrusa draft genome.</title>
        <authorList>
            <person name="Kono N."/>
            <person name="Arakawa K."/>
        </authorList>
    </citation>
    <scope>NUCLEOTIDE SEQUENCE [LARGE SCALE GENOMIC DNA]</scope>
</reference>
<dbReference type="EMBL" id="BPLR01019503">
    <property type="protein sequence ID" value="GIX68572.1"/>
    <property type="molecule type" value="Genomic_DNA"/>
</dbReference>
<protein>
    <recommendedName>
        <fullName evidence="3">Ycf1</fullName>
    </recommendedName>
</protein>
<evidence type="ECO:0000313" key="2">
    <source>
        <dbReference type="Proteomes" id="UP001054945"/>
    </source>
</evidence>